<organism evidence="2 3">
    <name type="scientific">Portunus trituberculatus</name>
    <name type="common">Swimming crab</name>
    <name type="synonym">Neptunus trituberculatus</name>
    <dbReference type="NCBI Taxonomy" id="210409"/>
    <lineage>
        <taxon>Eukaryota</taxon>
        <taxon>Metazoa</taxon>
        <taxon>Ecdysozoa</taxon>
        <taxon>Arthropoda</taxon>
        <taxon>Crustacea</taxon>
        <taxon>Multicrustacea</taxon>
        <taxon>Malacostraca</taxon>
        <taxon>Eumalacostraca</taxon>
        <taxon>Eucarida</taxon>
        <taxon>Decapoda</taxon>
        <taxon>Pleocyemata</taxon>
        <taxon>Brachyura</taxon>
        <taxon>Eubrachyura</taxon>
        <taxon>Portunoidea</taxon>
        <taxon>Portunidae</taxon>
        <taxon>Portuninae</taxon>
        <taxon>Portunus</taxon>
    </lineage>
</organism>
<accession>A0A5B7INS3</accession>
<feature type="region of interest" description="Disordered" evidence="1">
    <location>
        <begin position="1"/>
        <end position="42"/>
    </location>
</feature>
<name>A0A5B7INS3_PORTR</name>
<evidence type="ECO:0000256" key="1">
    <source>
        <dbReference type="SAM" id="MobiDB-lite"/>
    </source>
</evidence>
<sequence length="114" mass="11946">MYPGDPPKLEPISKIMGAEADRAGKPGVREGRGRGARGAGVAGGERDESLYFQVASVLLPAASRPSSFLPACQPLLSSTPFAAPVLISTLHARFHRVIATPAHHLPISPPCVNQ</sequence>
<dbReference type="Proteomes" id="UP000324222">
    <property type="component" value="Unassembled WGS sequence"/>
</dbReference>
<evidence type="ECO:0000313" key="2">
    <source>
        <dbReference type="EMBL" id="MPC84115.1"/>
    </source>
</evidence>
<reference evidence="2 3" key="1">
    <citation type="submission" date="2019-05" db="EMBL/GenBank/DDBJ databases">
        <title>Another draft genome of Portunus trituberculatus and its Hox gene families provides insights of decapod evolution.</title>
        <authorList>
            <person name="Jeong J.-H."/>
            <person name="Song I."/>
            <person name="Kim S."/>
            <person name="Choi T."/>
            <person name="Kim D."/>
            <person name="Ryu S."/>
            <person name="Kim W."/>
        </authorList>
    </citation>
    <scope>NUCLEOTIDE SEQUENCE [LARGE SCALE GENOMIC DNA]</scope>
    <source>
        <tissue evidence="2">Muscle</tissue>
    </source>
</reference>
<keyword evidence="3" id="KW-1185">Reference proteome</keyword>
<dbReference type="AlphaFoldDB" id="A0A5B7INS3"/>
<protein>
    <submittedName>
        <fullName evidence="2">Uncharacterized protein</fullName>
    </submittedName>
</protein>
<proteinExistence type="predicted"/>
<dbReference type="EMBL" id="VSRR010064443">
    <property type="protein sequence ID" value="MPC84115.1"/>
    <property type="molecule type" value="Genomic_DNA"/>
</dbReference>
<comment type="caution">
    <text evidence="2">The sequence shown here is derived from an EMBL/GenBank/DDBJ whole genome shotgun (WGS) entry which is preliminary data.</text>
</comment>
<gene>
    <name evidence="2" type="ORF">E2C01_078842</name>
</gene>
<feature type="compositionally biased region" description="Basic and acidic residues" evidence="1">
    <location>
        <begin position="19"/>
        <end position="33"/>
    </location>
</feature>
<evidence type="ECO:0000313" key="3">
    <source>
        <dbReference type="Proteomes" id="UP000324222"/>
    </source>
</evidence>